<dbReference type="InterPro" id="IPR001085">
    <property type="entry name" value="Ser_HO-MeTrfase"/>
</dbReference>
<evidence type="ECO:0000256" key="6">
    <source>
        <dbReference type="ARBA" id="ARBA00022490"/>
    </source>
</evidence>
<comment type="function">
    <text evidence="11">Catalyzes the reversible interconversion of serine and glycine with tetrahydrofolate (THF) serving as the one-carbon carrier. This reaction serves as the major source of one-carbon groups required for the biosynthesis of purines, thymidylate, methionine, and other important biomolecules. Also exhibits THF-independent aldolase activity toward beta-hydroxyamino acids, producing glycine and aldehydes, via a retro-aldol mechanism.</text>
</comment>
<feature type="domain" description="Serine hydroxymethyltransferase-like" evidence="13">
    <location>
        <begin position="7"/>
        <end position="396"/>
    </location>
</feature>
<dbReference type="NCBIfam" id="NF000586">
    <property type="entry name" value="PRK00011.1"/>
    <property type="match status" value="1"/>
</dbReference>
<comment type="subcellular location">
    <subcellularLocation>
        <location evidence="3 11">Cytoplasm</location>
    </subcellularLocation>
</comment>
<gene>
    <name evidence="11" type="primary">glyA</name>
    <name evidence="14" type="ORF">CEE36_06950</name>
</gene>
<dbReference type="PANTHER" id="PTHR11680:SF35">
    <property type="entry name" value="SERINE HYDROXYMETHYLTRANSFERASE 1"/>
    <property type="match status" value="1"/>
</dbReference>
<evidence type="ECO:0000256" key="1">
    <source>
        <dbReference type="ARBA" id="ARBA00001528"/>
    </source>
</evidence>
<evidence type="ECO:0000256" key="9">
    <source>
        <dbReference type="ARBA" id="ARBA00022679"/>
    </source>
</evidence>
<evidence type="ECO:0000256" key="10">
    <source>
        <dbReference type="ARBA" id="ARBA00022898"/>
    </source>
</evidence>
<keyword evidence="8 11" id="KW-0028">Amino-acid biosynthesis</keyword>
<comment type="caution">
    <text evidence="14">The sequence shown here is derived from an EMBL/GenBank/DDBJ whole genome shotgun (WGS) entry which is preliminary data.</text>
</comment>
<dbReference type="PANTHER" id="PTHR11680">
    <property type="entry name" value="SERINE HYDROXYMETHYLTRANSFERASE"/>
    <property type="match status" value="1"/>
</dbReference>
<comment type="cofactor">
    <cofactor evidence="2 11 12">
        <name>pyridoxal 5'-phosphate</name>
        <dbReference type="ChEBI" id="CHEBI:597326"/>
    </cofactor>
</comment>
<dbReference type="EMBL" id="NJBO01000010">
    <property type="protein sequence ID" value="TKJ42633.1"/>
    <property type="molecule type" value="Genomic_DNA"/>
</dbReference>
<evidence type="ECO:0000256" key="11">
    <source>
        <dbReference type="HAMAP-Rule" id="MF_00051"/>
    </source>
</evidence>
<organism evidence="14 15">
    <name type="scientific">candidate division TA06 bacterium B3_TA06</name>
    <dbReference type="NCBI Taxonomy" id="2012487"/>
    <lineage>
        <taxon>Bacteria</taxon>
        <taxon>Bacteria division TA06</taxon>
    </lineage>
</organism>
<keyword evidence="9 11" id="KW-0808">Transferase</keyword>
<evidence type="ECO:0000256" key="4">
    <source>
        <dbReference type="ARBA" id="ARBA00006376"/>
    </source>
</evidence>
<evidence type="ECO:0000259" key="13">
    <source>
        <dbReference type="Pfam" id="PF00464"/>
    </source>
</evidence>
<feature type="site" description="Plays an important role in substrate specificity" evidence="11">
    <location>
        <position position="241"/>
    </location>
</feature>
<keyword evidence="10 11" id="KW-0663">Pyridoxal phosphate</keyword>
<dbReference type="InterPro" id="IPR039429">
    <property type="entry name" value="SHMT-like_dom"/>
</dbReference>
<dbReference type="InterPro" id="IPR019798">
    <property type="entry name" value="Ser_HO-MeTrfase_PLP_BS"/>
</dbReference>
<feature type="binding site" evidence="11">
    <location>
        <begin position="137"/>
        <end position="139"/>
    </location>
    <ligand>
        <name>(6S)-5,6,7,8-tetrahydrofolate</name>
        <dbReference type="ChEBI" id="CHEBI:57453"/>
    </ligand>
</feature>
<evidence type="ECO:0000256" key="5">
    <source>
        <dbReference type="ARBA" id="ARBA00011738"/>
    </source>
</evidence>
<accession>A0A532V605</accession>
<sequence>MYSKELYKTDPEIFAAIHNETVREHAGLELIASENFVSEAVLAALGSVLTNKYAEGYPYKWDKETDEIDYSKYGRYYGGCEFIDEAEKLAIERARELFGADHVNVQAHSGTTANMTAYFALAEPGDTLLGLNLSHGGHLSHGHPINFSGRFFKVVQYEVDPETEQINFDTLLKLAREAKPKMIVAGASAYPRTMYFDKFREIADDVGAYLIADIAHIAGLIAAKLHISSIPYADITTTTTHKTLRGPRGAIIMCKKEHAKTVDKVSFPGMQGGPLEHVIAAKAVAFKEALSEEFVLYQRQIVANAKALAEELTKRGYRMVAGGTDTHLMLVDLRPKGVTGRKAERRLERAGITCNRNTIPYDPEKPFIASGIRLGTPALATRGMKEPEMAKVAELIDEVISNIEDEEVYPRVKAKVRELCESFPLYAERRKEYGSISAQGE</sequence>
<comment type="pathway">
    <text evidence="11">One-carbon metabolism; tetrahydrofolate interconversion.</text>
</comment>
<dbReference type="InterPro" id="IPR015421">
    <property type="entry name" value="PyrdxlP-dep_Trfase_major"/>
</dbReference>
<comment type="pathway">
    <text evidence="11">Amino-acid biosynthesis; glycine biosynthesis; glycine from L-serine: step 1/1.</text>
</comment>
<proteinExistence type="inferred from homology"/>
<reference evidence="14 15" key="1">
    <citation type="submission" date="2017-06" db="EMBL/GenBank/DDBJ databases">
        <title>Novel microbial phyla capable of carbon fixation and sulfur reduction in deep-sea sediments.</title>
        <authorList>
            <person name="Huang J."/>
            <person name="Baker B."/>
            <person name="Wang Y."/>
        </authorList>
    </citation>
    <scope>NUCLEOTIDE SEQUENCE [LARGE SCALE GENOMIC DNA]</scope>
    <source>
        <strain evidence="14">B3_TA06</strain>
    </source>
</reference>
<feature type="binding site" evidence="11">
    <location>
        <position position="133"/>
    </location>
    <ligand>
        <name>(6S)-5,6,7,8-tetrahydrofolate</name>
        <dbReference type="ChEBI" id="CHEBI:57453"/>
    </ligand>
</feature>
<dbReference type="PROSITE" id="PS00096">
    <property type="entry name" value="SHMT"/>
    <property type="match status" value="1"/>
</dbReference>
<dbReference type="FunFam" id="3.90.1150.10:FF:000003">
    <property type="entry name" value="Serine hydroxymethyltransferase"/>
    <property type="match status" value="1"/>
</dbReference>
<keyword evidence="14" id="KW-0489">Methyltransferase</keyword>
<evidence type="ECO:0000256" key="12">
    <source>
        <dbReference type="PIRSR" id="PIRSR000412-50"/>
    </source>
</evidence>
<dbReference type="Proteomes" id="UP000317778">
    <property type="component" value="Unassembled WGS sequence"/>
</dbReference>
<dbReference type="Gene3D" id="3.90.1150.10">
    <property type="entry name" value="Aspartate Aminotransferase, domain 1"/>
    <property type="match status" value="1"/>
</dbReference>
<comment type="catalytic activity">
    <reaction evidence="1 11">
        <text>(6R)-5,10-methylene-5,6,7,8-tetrahydrofolate + glycine + H2O = (6S)-5,6,7,8-tetrahydrofolate + L-serine</text>
        <dbReference type="Rhea" id="RHEA:15481"/>
        <dbReference type="ChEBI" id="CHEBI:15377"/>
        <dbReference type="ChEBI" id="CHEBI:15636"/>
        <dbReference type="ChEBI" id="CHEBI:33384"/>
        <dbReference type="ChEBI" id="CHEBI:57305"/>
        <dbReference type="ChEBI" id="CHEBI:57453"/>
        <dbReference type="EC" id="2.1.2.1"/>
    </reaction>
</comment>
<dbReference type="GO" id="GO:0005829">
    <property type="term" value="C:cytosol"/>
    <property type="evidence" value="ECO:0007669"/>
    <property type="project" value="TreeGrafter"/>
</dbReference>
<keyword evidence="7 11" id="KW-0554">One-carbon metabolism</keyword>
<name>A0A532V605_UNCT6</name>
<dbReference type="GO" id="GO:0004372">
    <property type="term" value="F:glycine hydroxymethyltransferase activity"/>
    <property type="evidence" value="ECO:0007669"/>
    <property type="project" value="UniProtKB-UniRule"/>
</dbReference>
<dbReference type="InterPro" id="IPR015424">
    <property type="entry name" value="PyrdxlP-dep_Trfase"/>
</dbReference>
<dbReference type="InterPro" id="IPR015422">
    <property type="entry name" value="PyrdxlP-dep_Trfase_small"/>
</dbReference>
<dbReference type="InterPro" id="IPR049943">
    <property type="entry name" value="Ser_HO-MeTrfase-like"/>
</dbReference>
<comment type="subunit">
    <text evidence="5 11">Homodimer.</text>
</comment>
<keyword evidence="6 11" id="KW-0963">Cytoplasm</keyword>
<dbReference type="SUPFAM" id="SSF53383">
    <property type="entry name" value="PLP-dependent transferases"/>
    <property type="match status" value="1"/>
</dbReference>
<dbReference type="Gene3D" id="3.40.640.10">
    <property type="entry name" value="Type I PLP-dependent aspartate aminotransferase-like (Major domain)"/>
    <property type="match status" value="1"/>
</dbReference>
<dbReference type="AlphaFoldDB" id="A0A532V605"/>
<comment type="similarity">
    <text evidence="4 11">Belongs to the SHMT family.</text>
</comment>
<dbReference type="FunFam" id="3.40.640.10:FF:000001">
    <property type="entry name" value="Serine hydroxymethyltransferase"/>
    <property type="match status" value="1"/>
</dbReference>
<dbReference type="EC" id="2.1.2.1" evidence="11"/>
<dbReference type="GO" id="GO:0035999">
    <property type="term" value="P:tetrahydrofolate interconversion"/>
    <property type="evidence" value="ECO:0007669"/>
    <property type="project" value="UniProtKB-UniRule"/>
</dbReference>
<dbReference type="Pfam" id="PF00464">
    <property type="entry name" value="SHMT"/>
    <property type="match status" value="1"/>
</dbReference>
<dbReference type="UniPathway" id="UPA00193"/>
<dbReference type="HAMAP" id="MF_00051">
    <property type="entry name" value="SHMT"/>
    <property type="match status" value="1"/>
</dbReference>
<dbReference type="UniPathway" id="UPA00288">
    <property type="reaction ID" value="UER01023"/>
</dbReference>
<dbReference type="PIRSF" id="PIRSF000412">
    <property type="entry name" value="SHMT"/>
    <property type="match status" value="1"/>
</dbReference>
<protein>
    <recommendedName>
        <fullName evidence="11">Serine hydroxymethyltransferase</fullName>
        <shortName evidence="11">SHMT</shortName>
        <shortName evidence="11">Serine methylase</shortName>
        <ecNumber evidence="11">2.1.2.1</ecNumber>
    </recommendedName>
</protein>
<dbReference type="GO" id="GO:0030170">
    <property type="term" value="F:pyridoxal phosphate binding"/>
    <property type="evidence" value="ECO:0007669"/>
    <property type="project" value="UniProtKB-UniRule"/>
</dbReference>
<evidence type="ECO:0000313" key="15">
    <source>
        <dbReference type="Proteomes" id="UP000317778"/>
    </source>
</evidence>
<evidence type="ECO:0000256" key="2">
    <source>
        <dbReference type="ARBA" id="ARBA00001933"/>
    </source>
</evidence>
<evidence type="ECO:0000256" key="7">
    <source>
        <dbReference type="ARBA" id="ARBA00022563"/>
    </source>
</evidence>
<comment type="caution">
    <text evidence="11">Lacks conserved residue(s) required for the propagation of feature annotation.</text>
</comment>
<evidence type="ECO:0000256" key="8">
    <source>
        <dbReference type="ARBA" id="ARBA00022605"/>
    </source>
</evidence>
<dbReference type="GO" id="GO:0032259">
    <property type="term" value="P:methylation"/>
    <property type="evidence" value="ECO:0007669"/>
    <property type="project" value="UniProtKB-KW"/>
</dbReference>
<evidence type="ECO:0000313" key="14">
    <source>
        <dbReference type="EMBL" id="TKJ42633.1"/>
    </source>
</evidence>
<feature type="modified residue" description="N6-(pyridoxal phosphate)lysine" evidence="11 12">
    <location>
        <position position="242"/>
    </location>
</feature>
<dbReference type="GO" id="GO:0019264">
    <property type="term" value="P:glycine biosynthetic process from serine"/>
    <property type="evidence" value="ECO:0007669"/>
    <property type="project" value="UniProtKB-UniRule"/>
</dbReference>
<dbReference type="GO" id="GO:0008168">
    <property type="term" value="F:methyltransferase activity"/>
    <property type="evidence" value="ECO:0007669"/>
    <property type="project" value="UniProtKB-KW"/>
</dbReference>
<evidence type="ECO:0000256" key="3">
    <source>
        <dbReference type="ARBA" id="ARBA00004496"/>
    </source>
</evidence>
<dbReference type="CDD" id="cd00378">
    <property type="entry name" value="SHMT"/>
    <property type="match status" value="1"/>
</dbReference>